<evidence type="ECO:0000259" key="1">
    <source>
        <dbReference type="Pfam" id="PF16778"/>
    </source>
</evidence>
<proteinExistence type="predicted"/>
<accession>A0A643FMF7</accession>
<reference evidence="2 3" key="1">
    <citation type="submission" date="2020-10" db="EMBL/GenBank/DDBJ databases">
        <title>Complete genome sequence of Cupriavidus basilensis CCUG 49340T.</title>
        <authorList>
            <person name="Salva-Serra F."/>
            <person name="Donoso R.A."/>
            <person name="Cho K.H."/>
            <person name="Yoo J.A."/>
            <person name="Lee K."/>
            <person name="Yoon S.-H."/>
            <person name="Perez-Pantoja D."/>
            <person name="Moore E.R.B."/>
        </authorList>
    </citation>
    <scope>NUCLEOTIDE SEQUENCE [LARGE SCALE GENOMIC DNA]</scope>
    <source>
        <strain evidence="3">CCUG 49340</strain>
    </source>
</reference>
<dbReference type="AlphaFoldDB" id="A0A643FMF7"/>
<dbReference type="Pfam" id="PF16778">
    <property type="entry name" value="Phage_tail_APC"/>
    <property type="match status" value="1"/>
</dbReference>
<evidence type="ECO:0000313" key="3">
    <source>
        <dbReference type="Proteomes" id="UP000397656"/>
    </source>
</evidence>
<sequence length="110" mass="12041">MSTQISLSTSAPSAQRKAELMLAESAVKMIVAYADGNPEVVDRPDPTAADLATTTRTVRDKMLRATDWTQLPDVPTATRDRFLVYRQALRDVSTQPGLPHTVNFPSSPAR</sequence>
<organism evidence="2 3">
    <name type="scientific">Cupriavidus basilensis</name>
    <dbReference type="NCBI Taxonomy" id="68895"/>
    <lineage>
        <taxon>Bacteria</taxon>
        <taxon>Pseudomonadati</taxon>
        <taxon>Pseudomonadota</taxon>
        <taxon>Betaproteobacteria</taxon>
        <taxon>Burkholderiales</taxon>
        <taxon>Burkholderiaceae</taxon>
        <taxon>Cupriavidus</taxon>
    </lineage>
</organism>
<dbReference type="Proteomes" id="UP000397656">
    <property type="component" value="Chromosome 1"/>
</dbReference>
<protein>
    <submittedName>
        <fullName evidence="2">Phage tail assembly chaperone</fullName>
    </submittedName>
</protein>
<feature type="domain" description="Phage tail assembly chaperone-like" evidence="1">
    <location>
        <begin position="53"/>
        <end position="109"/>
    </location>
</feature>
<name>A0A643FMF7_9BURK</name>
<dbReference type="InterPro" id="IPR031893">
    <property type="entry name" value="Phage_tail_APC"/>
</dbReference>
<dbReference type="Gene3D" id="6.10.140.1310">
    <property type="match status" value="1"/>
</dbReference>
<dbReference type="EMBL" id="CP062803">
    <property type="protein sequence ID" value="QOT77909.1"/>
    <property type="molecule type" value="Genomic_DNA"/>
</dbReference>
<gene>
    <name evidence="2" type="ORF">F7R26_007770</name>
</gene>
<evidence type="ECO:0000313" key="2">
    <source>
        <dbReference type="EMBL" id="QOT77909.1"/>
    </source>
</evidence>